<dbReference type="Gene3D" id="3.50.50.60">
    <property type="entry name" value="FAD/NAD(P)-binding domain"/>
    <property type="match status" value="1"/>
</dbReference>
<evidence type="ECO:0000256" key="1">
    <source>
        <dbReference type="ARBA" id="ARBA00001974"/>
    </source>
</evidence>
<dbReference type="GO" id="GO:0005737">
    <property type="term" value="C:cytoplasm"/>
    <property type="evidence" value="ECO:0007669"/>
    <property type="project" value="UniProtKB-SubCell"/>
</dbReference>
<dbReference type="AlphaFoldDB" id="A0A9X4P324"/>
<evidence type="ECO:0000313" key="14">
    <source>
        <dbReference type="EMBL" id="MDG6145933.1"/>
    </source>
</evidence>
<keyword evidence="8 12" id="KW-0274">FAD</keyword>
<comment type="function">
    <text evidence="12">Catalyzes the oxidation of L-aspartate to iminoaspartate.</text>
</comment>
<comment type="similarity">
    <text evidence="3 12">Belongs to the FAD-dependent oxidoreductase 2 family. NadB subfamily.</text>
</comment>
<evidence type="ECO:0000256" key="9">
    <source>
        <dbReference type="ARBA" id="ARBA00023002"/>
    </source>
</evidence>
<evidence type="ECO:0000256" key="5">
    <source>
        <dbReference type="ARBA" id="ARBA00021901"/>
    </source>
</evidence>
<evidence type="ECO:0000313" key="15">
    <source>
        <dbReference type="Proteomes" id="UP001153199"/>
    </source>
</evidence>
<dbReference type="GO" id="GO:0033765">
    <property type="term" value="F:steroid dehydrogenase activity, acting on the CH-CH group of donors"/>
    <property type="evidence" value="ECO:0007669"/>
    <property type="project" value="UniProtKB-ARBA"/>
</dbReference>
<feature type="domain" description="FAD-dependent oxidoreductase 2 FAD-binding" evidence="13">
    <location>
        <begin position="4"/>
        <end position="370"/>
    </location>
</feature>
<evidence type="ECO:0000259" key="13">
    <source>
        <dbReference type="Pfam" id="PF00890"/>
    </source>
</evidence>
<keyword evidence="7 12" id="KW-0662">Pyridine nucleotide biosynthesis</keyword>
<dbReference type="InterPro" id="IPR005288">
    <property type="entry name" value="NadB"/>
</dbReference>
<dbReference type="GO" id="GO:0034628">
    <property type="term" value="P:'de novo' NAD+ biosynthetic process from L-aspartate"/>
    <property type="evidence" value="ECO:0007669"/>
    <property type="project" value="TreeGrafter"/>
</dbReference>
<reference evidence="14" key="1">
    <citation type="submission" date="2022-06" db="EMBL/GenBank/DDBJ databases">
        <title>Lactococcus from bovine mastitis in China.</title>
        <authorList>
            <person name="Lin Y."/>
            <person name="Han B."/>
        </authorList>
    </citation>
    <scope>NUCLEOTIDE SEQUENCE</scope>
    <source>
        <strain evidence="14">Ningxia-I-26</strain>
    </source>
</reference>
<comment type="catalytic activity">
    <reaction evidence="10">
        <text>L-aspartate + O2 = iminosuccinate + H2O2</text>
        <dbReference type="Rhea" id="RHEA:25876"/>
        <dbReference type="ChEBI" id="CHEBI:15379"/>
        <dbReference type="ChEBI" id="CHEBI:16240"/>
        <dbReference type="ChEBI" id="CHEBI:29991"/>
        <dbReference type="ChEBI" id="CHEBI:77875"/>
        <dbReference type="EC" id="1.4.3.16"/>
    </reaction>
    <physiologicalReaction direction="left-to-right" evidence="10">
        <dbReference type="Rhea" id="RHEA:25877"/>
    </physiologicalReaction>
</comment>
<dbReference type="PANTHER" id="PTHR42716">
    <property type="entry name" value="L-ASPARTATE OXIDASE"/>
    <property type="match status" value="1"/>
</dbReference>
<dbReference type="SUPFAM" id="SSF56425">
    <property type="entry name" value="Succinate dehydrogenase/fumarate reductase flavoprotein, catalytic domain"/>
    <property type="match status" value="1"/>
</dbReference>
<comment type="cofactor">
    <cofactor evidence="1 12">
        <name>FAD</name>
        <dbReference type="ChEBI" id="CHEBI:57692"/>
    </cofactor>
</comment>
<dbReference type="NCBIfam" id="TIGR00551">
    <property type="entry name" value="nadB"/>
    <property type="match status" value="1"/>
</dbReference>
<dbReference type="PANTHER" id="PTHR42716:SF2">
    <property type="entry name" value="L-ASPARTATE OXIDASE, CHLOROPLASTIC"/>
    <property type="match status" value="1"/>
</dbReference>
<name>A0A9X4P324_9LACT</name>
<organism evidence="14 15">
    <name type="scientific">Lactococcus formosensis</name>
    <dbReference type="NCBI Taxonomy" id="1281486"/>
    <lineage>
        <taxon>Bacteria</taxon>
        <taxon>Bacillati</taxon>
        <taxon>Bacillota</taxon>
        <taxon>Bacilli</taxon>
        <taxon>Lactobacillales</taxon>
        <taxon>Streptococcaceae</taxon>
        <taxon>Lactococcus</taxon>
    </lineage>
</organism>
<protein>
    <recommendedName>
        <fullName evidence="5 11">L-aspartate oxidase</fullName>
        <ecNumber evidence="4 11">1.4.3.16</ecNumber>
    </recommendedName>
</protein>
<dbReference type="GO" id="GO:0008734">
    <property type="term" value="F:L-aspartate oxidase activity"/>
    <property type="evidence" value="ECO:0007669"/>
    <property type="project" value="UniProtKB-UniRule"/>
</dbReference>
<dbReference type="Pfam" id="PF00890">
    <property type="entry name" value="FAD_binding_2"/>
    <property type="match status" value="1"/>
</dbReference>
<dbReference type="InterPro" id="IPR037099">
    <property type="entry name" value="Fum_R/Succ_DH_flav-like_C_sf"/>
</dbReference>
<sequence length="497" mass="54967">MKKVVIIGSGLAGSIVAYYLGQQVEITILTKGTRGDSNSMLAQGGIAAVLSPKDKKESHIRDTLIAGEFHNSRIAVNFLVENGPEVIKDLIHSGLIFDRDESGNLSFGLEGAHSFSRIVHSGGDRTGKNVTEFVQNKLSSKIKWIESAMAVSWKVNNNKVTGLSYLDSEENIQMIDADIFVLASGGVGQLFNLTTNDKTVTGDGLAMTIRAEGKLTDLEFLQFHPTLLSVENKIPPILISEAVRGAGAVLISGRGDKIMIGRHPKENLAPRDVVSRVVNEYIKKGDKVYLDISMVKNFETRFPFISDYLLSINVPFQVTKKIPIQPGMHFLMGGIKTTLKGETSLKNLYAVGEVACTGVHGANRLASNSLLEILAFGRSVAHSILKESLDRKNKRENLDTLIEQINPKEIPFNLPEREILIQKVSNSLGIVRKRSEVCEFIQWLKRYQFEFLPEKISKENLETANLCLVSEKIALAILKRKISLGAHYIIQEENELQ</sequence>
<dbReference type="Proteomes" id="UP001153199">
    <property type="component" value="Unassembled WGS sequence"/>
</dbReference>
<dbReference type="Gene3D" id="3.90.700.10">
    <property type="entry name" value="Succinate dehydrogenase/fumarate reductase flavoprotein, catalytic domain"/>
    <property type="match status" value="1"/>
</dbReference>
<keyword evidence="15" id="KW-1185">Reference proteome</keyword>
<dbReference type="RefSeq" id="WP_279360985.1">
    <property type="nucleotide sequence ID" value="NZ_JAMWDZ010000006.1"/>
</dbReference>
<evidence type="ECO:0000256" key="2">
    <source>
        <dbReference type="ARBA" id="ARBA00004950"/>
    </source>
</evidence>
<evidence type="ECO:0000256" key="3">
    <source>
        <dbReference type="ARBA" id="ARBA00008562"/>
    </source>
</evidence>
<comment type="caution">
    <text evidence="14">The sequence shown here is derived from an EMBL/GenBank/DDBJ whole genome shotgun (WGS) entry which is preliminary data.</text>
</comment>
<evidence type="ECO:0000256" key="8">
    <source>
        <dbReference type="ARBA" id="ARBA00022827"/>
    </source>
</evidence>
<dbReference type="SUPFAM" id="SSF46977">
    <property type="entry name" value="Succinate dehydrogenase/fumarate reductase flavoprotein C-terminal domain"/>
    <property type="match status" value="1"/>
</dbReference>
<evidence type="ECO:0000256" key="12">
    <source>
        <dbReference type="RuleBase" id="RU362049"/>
    </source>
</evidence>
<evidence type="ECO:0000256" key="11">
    <source>
        <dbReference type="NCBIfam" id="TIGR00551"/>
    </source>
</evidence>
<gene>
    <name evidence="14" type="primary">nadB</name>
    <name evidence="14" type="ORF">NF717_09785</name>
</gene>
<comment type="subcellular location">
    <subcellularLocation>
        <location evidence="12">Cytoplasm</location>
    </subcellularLocation>
</comment>
<dbReference type="EMBL" id="JAMWFV010000018">
    <property type="protein sequence ID" value="MDG6145933.1"/>
    <property type="molecule type" value="Genomic_DNA"/>
</dbReference>
<evidence type="ECO:0000256" key="7">
    <source>
        <dbReference type="ARBA" id="ARBA00022642"/>
    </source>
</evidence>
<dbReference type="InterPro" id="IPR003953">
    <property type="entry name" value="FAD-dep_OxRdtase_2_FAD-bd"/>
</dbReference>
<keyword evidence="9 12" id="KW-0560">Oxidoreductase</keyword>
<comment type="pathway">
    <text evidence="2 12">Cofactor biosynthesis; NAD(+) biosynthesis; iminoaspartate from L-aspartate (oxidase route): step 1/1.</text>
</comment>
<accession>A0A9X4P324</accession>
<dbReference type="Gene3D" id="1.20.58.100">
    <property type="entry name" value="Fumarate reductase/succinate dehydrogenase flavoprotein-like, C-terminal domain"/>
    <property type="match status" value="1"/>
</dbReference>
<evidence type="ECO:0000256" key="6">
    <source>
        <dbReference type="ARBA" id="ARBA00022630"/>
    </source>
</evidence>
<proteinExistence type="inferred from homology"/>
<dbReference type="InterPro" id="IPR027477">
    <property type="entry name" value="Succ_DH/fumarate_Rdtase_cat_sf"/>
</dbReference>
<evidence type="ECO:0000256" key="10">
    <source>
        <dbReference type="ARBA" id="ARBA00048305"/>
    </source>
</evidence>
<dbReference type="EC" id="1.4.3.16" evidence="4 11"/>
<dbReference type="PRINTS" id="PR00368">
    <property type="entry name" value="FADPNR"/>
</dbReference>
<dbReference type="SUPFAM" id="SSF51905">
    <property type="entry name" value="FAD/NAD(P)-binding domain"/>
    <property type="match status" value="1"/>
</dbReference>
<keyword evidence="6 12" id="KW-0285">Flavoprotein</keyword>
<dbReference type="InterPro" id="IPR036188">
    <property type="entry name" value="FAD/NAD-bd_sf"/>
</dbReference>
<evidence type="ECO:0000256" key="4">
    <source>
        <dbReference type="ARBA" id="ARBA00012173"/>
    </source>
</evidence>